<dbReference type="OrthoDB" id="21557at2759"/>
<organism evidence="4">
    <name type="scientific">Echinostoma caproni</name>
    <dbReference type="NCBI Taxonomy" id="27848"/>
    <lineage>
        <taxon>Eukaryota</taxon>
        <taxon>Metazoa</taxon>
        <taxon>Spiralia</taxon>
        <taxon>Lophotrochozoa</taxon>
        <taxon>Platyhelminthes</taxon>
        <taxon>Trematoda</taxon>
        <taxon>Digenea</taxon>
        <taxon>Plagiorchiida</taxon>
        <taxon>Echinostomata</taxon>
        <taxon>Echinostomatoidea</taxon>
        <taxon>Echinostomatidae</taxon>
        <taxon>Echinostoma</taxon>
    </lineage>
</organism>
<dbReference type="WBParaSite" id="ECPE_0001749901-mRNA-1">
    <property type="protein sequence ID" value="ECPE_0001749901-mRNA-1"/>
    <property type="gene ID" value="ECPE_0001749901"/>
</dbReference>
<keyword evidence="3" id="KW-1185">Reference proteome</keyword>
<reference evidence="2 3" key="2">
    <citation type="submission" date="2018-11" db="EMBL/GenBank/DDBJ databases">
        <authorList>
            <consortium name="Pathogen Informatics"/>
        </authorList>
    </citation>
    <scope>NUCLEOTIDE SEQUENCE [LARGE SCALE GENOMIC DNA]</scope>
    <source>
        <strain evidence="2 3">Egypt</strain>
    </source>
</reference>
<dbReference type="AlphaFoldDB" id="A0A183BE19"/>
<reference evidence="4" key="1">
    <citation type="submission" date="2016-06" db="UniProtKB">
        <authorList>
            <consortium name="WormBaseParasite"/>
        </authorList>
    </citation>
    <scope>IDENTIFICATION</scope>
</reference>
<evidence type="ECO:0000313" key="2">
    <source>
        <dbReference type="EMBL" id="VDP94747.1"/>
    </source>
</evidence>
<feature type="compositionally biased region" description="Acidic residues" evidence="1">
    <location>
        <begin position="103"/>
        <end position="113"/>
    </location>
</feature>
<evidence type="ECO:0000313" key="3">
    <source>
        <dbReference type="Proteomes" id="UP000272942"/>
    </source>
</evidence>
<dbReference type="EMBL" id="UZAN01069420">
    <property type="protein sequence ID" value="VDP94747.1"/>
    <property type="molecule type" value="Genomic_DNA"/>
</dbReference>
<accession>A0A183BE19</accession>
<protein>
    <submittedName>
        <fullName evidence="4">Pecanex-like protein</fullName>
    </submittedName>
</protein>
<dbReference type="Proteomes" id="UP000272942">
    <property type="component" value="Unassembled WGS sequence"/>
</dbReference>
<feature type="region of interest" description="Disordered" evidence="1">
    <location>
        <begin position="101"/>
        <end position="136"/>
    </location>
</feature>
<proteinExistence type="predicted"/>
<evidence type="ECO:0000256" key="1">
    <source>
        <dbReference type="SAM" id="MobiDB-lite"/>
    </source>
</evidence>
<feature type="region of interest" description="Disordered" evidence="1">
    <location>
        <begin position="174"/>
        <end position="200"/>
    </location>
</feature>
<gene>
    <name evidence="2" type="ORF">ECPE_LOCUS17454</name>
</gene>
<name>A0A183BE19_9TREM</name>
<evidence type="ECO:0000313" key="4">
    <source>
        <dbReference type="WBParaSite" id="ECPE_0001749901-mRNA-1"/>
    </source>
</evidence>
<sequence length="232" mass="25189">MNPKLAMDSPQLTAILGEIVDDLIDSCIMDGIFTMHRAIKLDYFHVIAPEQTDDAEFSENGSLRLGVHSGRESSKTASCCRCVKCHSKVAATRRIAEQQRLEDFDDEADEDSTVDSPAAVSHSEASNTGRCANGVNKHHSPLKLTISLVSVPGKSETGAKHVVRAVNVNHTVESTRTTSDSRQMPRSAKTNVTAHKSSVSGLHKTIESDIVLKEARVTLTSQDIHFPENITG</sequence>